<comment type="caution">
    <text evidence="7">The sequence shown here is derived from an EMBL/GenBank/DDBJ whole genome shotgun (WGS) entry which is preliminary data.</text>
</comment>
<dbReference type="InterPro" id="IPR011059">
    <property type="entry name" value="Metal-dep_hydrolase_composite"/>
</dbReference>
<evidence type="ECO:0000256" key="4">
    <source>
        <dbReference type="ARBA" id="ARBA00022833"/>
    </source>
</evidence>
<keyword evidence="4" id="KW-0862">Zinc</keyword>
<evidence type="ECO:0000259" key="5">
    <source>
        <dbReference type="Pfam" id="PF01979"/>
    </source>
</evidence>
<evidence type="ECO:0000259" key="6">
    <source>
        <dbReference type="Pfam" id="PF22039"/>
    </source>
</evidence>
<dbReference type="EMBL" id="JACJJC010000026">
    <property type="protein sequence ID" value="MBM6704912.1"/>
    <property type="molecule type" value="Genomic_DNA"/>
</dbReference>
<dbReference type="Gene3D" id="2.30.40.10">
    <property type="entry name" value="Urease, subunit C, domain 1"/>
    <property type="match status" value="1"/>
</dbReference>
<reference evidence="7 8" key="1">
    <citation type="journal article" date="2021" name="Sci. Rep.">
        <title>The distribution of antibiotic resistance genes in chicken gut microbiota commensals.</title>
        <authorList>
            <person name="Juricova H."/>
            <person name="Matiasovicova J."/>
            <person name="Kubasova T."/>
            <person name="Cejkova D."/>
            <person name="Rychlik I."/>
        </authorList>
    </citation>
    <scope>NUCLEOTIDE SEQUENCE [LARGE SCALE GENOMIC DNA]</scope>
    <source>
        <strain evidence="7 8">An829</strain>
    </source>
</reference>
<evidence type="ECO:0000256" key="1">
    <source>
        <dbReference type="ARBA" id="ARBA00006745"/>
    </source>
</evidence>
<dbReference type="RefSeq" id="WP_205104396.1">
    <property type="nucleotide sequence ID" value="NZ_JACJJC010000026.1"/>
</dbReference>
<evidence type="ECO:0000256" key="3">
    <source>
        <dbReference type="ARBA" id="ARBA00022801"/>
    </source>
</evidence>
<dbReference type="PANTHER" id="PTHR43794:SF11">
    <property type="entry name" value="AMIDOHYDROLASE-RELATED DOMAIN-CONTAINING PROTEIN"/>
    <property type="match status" value="1"/>
</dbReference>
<feature type="domain" description="Aminodeoxyfutalosine deaminase/Imidazolonepropionase-like composite" evidence="6">
    <location>
        <begin position="25"/>
        <end position="41"/>
    </location>
</feature>
<proteinExistence type="inferred from homology"/>
<dbReference type="Proteomes" id="UP000715095">
    <property type="component" value="Unassembled WGS sequence"/>
</dbReference>
<dbReference type="InterPro" id="IPR032466">
    <property type="entry name" value="Metal_Hydrolase"/>
</dbReference>
<dbReference type="Gene3D" id="3.20.20.140">
    <property type="entry name" value="Metal-dependent hydrolases"/>
    <property type="match status" value="1"/>
</dbReference>
<dbReference type="PANTHER" id="PTHR43794">
    <property type="entry name" value="AMINOHYDROLASE SSNA-RELATED"/>
    <property type="match status" value="1"/>
</dbReference>
<organism evidence="7 8">
    <name type="scientific">Sutterella massiliensis</name>
    <dbReference type="NCBI Taxonomy" id="1816689"/>
    <lineage>
        <taxon>Bacteria</taxon>
        <taxon>Pseudomonadati</taxon>
        <taxon>Pseudomonadota</taxon>
        <taxon>Betaproteobacteria</taxon>
        <taxon>Burkholderiales</taxon>
        <taxon>Sutterellaceae</taxon>
        <taxon>Sutterella</taxon>
    </lineage>
</organism>
<keyword evidence="8" id="KW-1185">Reference proteome</keyword>
<dbReference type="InterPro" id="IPR054418">
    <property type="entry name" value="MQNX/HUTI_composite_N"/>
</dbReference>
<dbReference type="SUPFAM" id="SSF51338">
    <property type="entry name" value="Composite domain of metallo-dependent hydrolases"/>
    <property type="match status" value="1"/>
</dbReference>
<name>A0ABS2DU86_9BURK</name>
<dbReference type="SUPFAM" id="SSF51556">
    <property type="entry name" value="Metallo-dependent hydrolases"/>
    <property type="match status" value="1"/>
</dbReference>
<evidence type="ECO:0000256" key="2">
    <source>
        <dbReference type="ARBA" id="ARBA00022723"/>
    </source>
</evidence>
<feature type="domain" description="Amidohydrolase-related" evidence="5">
    <location>
        <begin position="61"/>
        <end position="436"/>
    </location>
</feature>
<gene>
    <name evidence="7" type="ORF">H6A60_10540</name>
</gene>
<dbReference type="Pfam" id="PF22039">
    <property type="entry name" value="HUTI_composite_bact"/>
    <property type="match status" value="1"/>
</dbReference>
<dbReference type="Pfam" id="PF01979">
    <property type="entry name" value="Amidohydro_1"/>
    <property type="match status" value="1"/>
</dbReference>
<dbReference type="InterPro" id="IPR050287">
    <property type="entry name" value="MTA/SAH_deaminase"/>
</dbReference>
<dbReference type="InterPro" id="IPR006680">
    <property type="entry name" value="Amidohydro-rel"/>
</dbReference>
<keyword evidence="3" id="KW-0378">Hydrolase</keyword>
<comment type="similarity">
    <text evidence="1">Belongs to the metallo-dependent hydrolases superfamily. ATZ/TRZ family.</text>
</comment>
<evidence type="ECO:0000313" key="8">
    <source>
        <dbReference type="Proteomes" id="UP000715095"/>
    </source>
</evidence>
<evidence type="ECO:0000313" key="7">
    <source>
        <dbReference type="EMBL" id="MBM6704912.1"/>
    </source>
</evidence>
<protein>
    <submittedName>
        <fullName evidence="7">Amidohydrolase family protein</fullName>
    </submittedName>
</protein>
<accession>A0ABS2DU86</accession>
<keyword evidence="2" id="KW-0479">Metal-binding</keyword>
<sequence length="492" mass="53565">MSRQILLAHGYVVTMNAKFECIEDGAVLIDNDRIAAVGPTALLMKRLEGHTYDALDCSGKMILPGLIDAHTHAGHCLNRSLGLDSRTRWMDYLTKIYHHSTTPAYWHAEGRLAALERLKAGITCGVSVISNAARCDDPRIVVEHVRGHAEVGTRENPAIGPSNPPYPRAFGVEENGRIVEKNFTFDELMDKAEEAIELVNGSFGGLIGAFAAPFVMVGSIEGSKPTPADLACRLTDYDRHMMKSIREVARRQNVRIHTEAFGGMIRLAAQADDPLLGPDVHVQHCKGISFKEAMILAETKTNVTTTPAWHQLQIRCPVPELIELGANVAVTTDGTAPAMPFDLFRAARDTALLQQAALNDPSIRPAGKILSMITIDAARAIGREHDLGSLEVGKLADITTVKVASPHLSPQLMPIHQLMLFGNPGDVSDVFVAGRLLMRNRTVLTVSEADVLESAERASLEAIERAGAKHLLKPSDNFWTGAQSRLDTLREP</sequence>